<keyword evidence="2" id="KW-0472">Membrane</keyword>
<organism evidence="4 5">
    <name type="scientific">Astathelohania contejeani</name>
    <dbReference type="NCBI Taxonomy" id="164912"/>
    <lineage>
        <taxon>Eukaryota</taxon>
        <taxon>Fungi</taxon>
        <taxon>Fungi incertae sedis</taxon>
        <taxon>Microsporidia</taxon>
        <taxon>Astathelohaniidae</taxon>
        <taxon>Astathelohania</taxon>
    </lineage>
</organism>
<feature type="compositionally biased region" description="Low complexity" evidence="1">
    <location>
        <begin position="223"/>
        <end position="242"/>
    </location>
</feature>
<feature type="region of interest" description="Disordered" evidence="1">
    <location>
        <begin position="200"/>
        <end position="305"/>
    </location>
</feature>
<keyword evidence="5" id="KW-1185">Reference proteome</keyword>
<proteinExistence type="predicted"/>
<keyword evidence="2" id="KW-1133">Transmembrane helix</keyword>
<evidence type="ECO:0000313" key="4">
    <source>
        <dbReference type="EMBL" id="KAF7682721.1"/>
    </source>
</evidence>
<evidence type="ECO:0000256" key="1">
    <source>
        <dbReference type="SAM" id="MobiDB-lite"/>
    </source>
</evidence>
<sequence>MQFLNIHLISMILYSISFTRGTEDKQSNSYVYLIKKETKIDDIKNDSIKIGEGKDIGSEINEYFKSKNGELSSFIEDEKFKSDTLLILVDNKNDNDYNKVNGAISSLKECVIKIKKVETNEAAGEETIDGASINIHCADVSEVNDLKDKFSSFILISKKNDEKMYDDEKFDQLTSIDFKDNSDAIKFTAIFYEDRAVISSGKTKNGGKNATKPSSGDSESEIPSTANTTSSSPPNNMTSNTAGKGNLSNGSEAMSAKQTASVEPVKKNTNSSSEEPESSATSSNGNSTTSETSNANSSNGTAKPPKDEISFWSEWWVYILVAGIILAIAIAGFILFKVFSSK</sequence>
<feature type="compositionally biased region" description="Polar residues" evidence="1">
    <location>
        <begin position="246"/>
        <end position="261"/>
    </location>
</feature>
<gene>
    <name evidence="4" type="ORF">TCON_2063</name>
</gene>
<dbReference type="EMBL" id="SBIQ01000194">
    <property type="protein sequence ID" value="KAF7682721.1"/>
    <property type="molecule type" value="Genomic_DNA"/>
</dbReference>
<keyword evidence="2" id="KW-0812">Transmembrane</keyword>
<reference evidence="4 5" key="1">
    <citation type="submission" date="2019-01" db="EMBL/GenBank/DDBJ databases">
        <title>Genomes sequencing and comparative genomics of infectious freshwater microsporidia, Cucumispora dikerogammari and Thelohania contejeani.</title>
        <authorList>
            <person name="Cormier A."/>
            <person name="Giraud I."/>
            <person name="Wattier R."/>
            <person name="Teixeira M."/>
            <person name="Grandjean F."/>
            <person name="Rigaud T."/>
            <person name="Cordaux R."/>
        </authorList>
    </citation>
    <scope>NUCLEOTIDE SEQUENCE [LARGE SCALE GENOMIC DNA]</scope>
    <source>
        <strain evidence="4">T1</strain>
        <tissue evidence="4">Spores</tissue>
    </source>
</reference>
<feature type="transmembrane region" description="Helical" evidence="2">
    <location>
        <begin position="315"/>
        <end position="336"/>
    </location>
</feature>
<accession>A0ABQ7HX53</accession>
<feature type="compositionally biased region" description="Low complexity" evidence="1">
    <location>
        <begin position="201"/>
        <end position="212"/>
    </location>
</feature>
<evidence type="ECO:0000256" key="3">
    <source>
        <dbReference type="SAM" id="SignalP"/>
    </source>
</evidence>
<feature type="compositionally biased region" description="Low complexity" evidence="1">
    <location>
        <begin position="268"/>
        <end position="301"/>
    </location>
</feature>
<comment type="caution">
    <text evidence="4">The sequence shown here is derived from an EMBL/GenBank/DDBJ whole genome shotgun (WGS) entry which is preliminary data.</text>
</comment>
<protein>
    <submittedName>
        <fullName evidence="4">Uncharacterized protein</fullName>
    </submittedName>
</protein>
<name>A0ABQ7HX53_9MICR</name>
<feature type="signal peptide" evidence="3">
    <location>
        <begin position="1"/>
        <end position="21"/>
    </location>
</feature>
<dbReference type="Proteomes" id="UP001516464">
    <property type="component" value="Unassembled WGS sequence"/>
</dbReference>
<feature type="chain" id="PRO_5046380549" evidence="3">
    <location>
        <begin position="22"/>
        <end position="342"/>
    </location>
</feature>
<evidence type="ECO:0000313" key="5">
    <source>
        <dbReference type="Proteomes" id="UP001516464"/>
    </source>
</evidence>
<keyword evidence="3" id="KW-0732">Signal</keyword>
<evidence type="ECO:0000256" key="2">
    <source>
        <dbReference type="SAM" id="Phobius"/>
    </source>
</evidence>